<gene>
    <name evidence="2" type="ORF">PsB1_1730</name>
</gene>
<feature type="region of interest" description="Disordered" evidence="1">
    <location>
        <begin position="1"/>
        <end position="84"/>
    </location>
</feature>
<evidence type="ECO:0000313" key="3">
    <source>
        <dbReference type="Proteomes" id="UP001161064"/>
    </source>
</evidence>
<evidence type="ECO:0000256" key="1">
    <source>
        <dbReference type="SAM" id="MobiDB-lite"/>
    </source>
</evidence>
<reference evidence="2" key="2">
    <citation type="journal article" date="2023" name="ISME Commun">
        <title>Characterization of a bloom-associated alphaproteobacterial lineage, 'Candidatus Phycosocius': insights into freshwater algal-bacterial interactions.</title>
        <authorList>
            <person name="Tanabe Y."/>
            <person name="Yamaguchi H."/>
            <person name="Yoshida M."/>
            <person name="Kai A."/>
            <person name="Okazaki Y."/>
        </authorList>
    </citation>
    <scope>NUCLEOTIDE SEQUENCE</scope>
    <source>
        <strain evidence="2">BOTRYCO-1</strain>
    </source>
</reference>
<accession>A0ABQ4PX98</accession>
<protein>
    <submittedName>
        <fullName evidence="2">Uncharacterized protein</fullName>
    </submittedName>
</protein>
<dbReference type="Proteomes" id="UP001161064">
    <property type="component" value="Unassembled WGS sequence"/>
</dbReference>
<comment type="caution">
    <text evidence="2">The sequence shown here is derived from an EMBL/GenBank/DDBJ whole genome shotgun (WGS) entry which is preliminary data.</text>
</comment>
<reference evidence="2" key="1">
    <citation type="submission" date="2021-05" db="EMBL/GenBank/DDBJ databases">
        <authorList>
            <person name="Tanabe Y."/>
        </authorList>
    </citation>
    <scope>NUCLEOTIDE SEQUENCE</scope>
    <source>
        <strain evidence="2">BOTRYCO-1</strain>
    </source>
</reference>
<keyword evidence="3" id="KW-1185">Reference proteome</keyword>
<feature type="compositionally biased region" description="Polar residues" evidence="1">
    <location>
        <begin position="41"/>
        <end position="50"/>
    </location>
</feature>
<sequence length="84" mass="9197">MKLHPAPRMAMDPTIQASIKTKSKLENPMPARPKNCPMKQGSANSQNPIGRSNRDKRKYGRHALGAWSTKPMGSASKGIVTQIL</sequence>
<proteinExistence type="predicted"/>
<name>A0ABQ4PX98_9PROT</name>
<evidence type="ECO:0000313" key="2">
    <source>
        <dbReference type="EMBL" id="GIU67576.1"/>
    </source>
</evidence>
<dbReference type="EMBL" id="BPFZ01000011">
    <property type="protein sequence ID" value="GIU67576.1"/>
    <property type="molecule type" value="Genomic_DNA"/>
</dbReference>
<organism evidence="2 3">
    <name type="scientific">Candidatus Phycosocius spiralis</name>
    <dbReference type="NCBI Taxonomy" id="2815099"/>
    <lineage>
        <taxon>Bacteria</taxon>
        <taxon>Pseudomonadati</taxon>
        <taxon>Pseudomonadota</taxon>
        <taxon>Alphaproteobacteria</taxon>
        <taxon>Caulobacterales</taxon>
        <taxon>Caulobacterales incertae sedis</taxon>
        <taxon>Candidatus Phycosocius</taxon>
    </lineage>
</organism>